<dbReference type="HOGENOM" id="CLU_075076_0_0_11"/>
<dbReference type="Pfam" id="PF17837">
    <property type="entry name" value="4PPT_N"/>
    <property type="match status" value="1"/>
</dbReference>
<dbReference type="RefSeq" id="WP_045526039.1">
    <property type="nucleotide sequence ID" value="NZ_CP011043.1"/>
</dbReference>
<protein>
    <submittedName>
        <fullName evidence="4">4-phosphopantetheinyl transferase</fullName>
    </submittedName>
</protein>
<reference evidence="4 5" key="1">
    <citation type="journal article" date="2015" name="Genome Announc.">
        <title>Complete Genome Sequence of Clavibacter michiganensis subsp. insidiosus R1-1 Using PacBio Single-Molecule Real-Time Technology.</title>
        <authorList>
            <person name="Lu Y."/>
            <person name="Samac D.A."/>
            <person name="Glazebrook J."/>
            <person name="Ishimaru C.A."/>
        </authorList>
    </citation>
    <scope>NUCLEOTIDE SEQUENCE [LARGE SCALE GENOMIC DNA]</scope>
    <source>
        <strain evidence="4 5">R1-1</strain>
    </source>
</reference>
<evidence type="ECO:0000313" key="4">
    <source>
        <dbReference type="EMBL" id="AJW77800.1"/>
    </source>
</evidence>
<name>A0A0D5CES0_9MICO</name>
<feature type="binding site" evidence="1">
    <location>
        <position position="29"/>
    </location>
    <ligand>
        <name>CoA</name>
        <dbReference type="ChEBI" id="CHEBI:57287"/>
    </ligand>
</feature>
<dbReference type="PANTHER" id="PTHR38096">
    <property type="entry name" value="ENTEROBACTIN SYNTHASE COMPONENT D"/>
    <property type="match status" value="1"/>
</dbReference>
<sequence>MVVATAEHDVDGVLAHDERDAVATALPARRAEFVTGRVLGREALSALGIRCASIPVARSGAPVWPTGVVGSITHCVGLRACAVGRRDEHAGIGIDATPARPLPGGVLARVADLGSAPVAAGLDGLRAAGIDSPDSVLFAAAEAVAKARTSAHGGWHGIDGADVALHPDGSFAARARRGPTFAGTGKWAVAGGLALAGIALEEH</sequence>
<dbReference type="PANTHER" id="PTHR38096:SF1">
    <property type="entry name" value="ENTEROBACTIN SYNTHASE COMPONENT D"/>
    <property type="match status" value="1"/>
</dbReference>
<dbReference type="PATRIC" id="fig|33014.5.peg.53"/>
<feature type="domain" description="4'-phosphopantetheinyl transferase N-terminal" evidence="3">
    <location>
        <begin position="18"/>
        <end position="83"/>
    </location>
</feature>
<dbReference type="GO" id="GO:0005886">
    <property type="term" value="C:plasma membrane"/>
    <property type="evidence" value="ECO:0007669"/>
    <property type="project" value="TreeGrafter"/>
</dbReference>
<feature type="binding site" evidence="1">
    <location>
        <position position="142"/>
    </location>
    <ligand>
        <name>CoA</name>
        <dbReference type="ChEBI" id="CHEBI:57287"/>
    </ligand>
</feature>
<feature type="binding site" evidence="1">
    <location>
        <position position="95"/>
    </location>
    <ligand>
        <name>CoA</name>
        <dbReference type="ChEBI" id="CHEBI:57287"/>
    </ligand>
</feature>
<keyword evidence="2" id="KW-0460">Magnesium</keyword>
<proteinExistence type="predicted"/>
<feature type="binding site" evidence="2">
    <location>
        <position position="96"/>
    </location>
    <ligand>
        <name>Mg(2+)</name>
        <dbReference type="ChEBI" id="CHEBI:18420"/>
    </ligand>
</feature>
<feature type="binding site" evidence="1">
    <location>
        <position position="146"/>
    </location>
    <ligand>
        <name>CoA</name>
        <dbReference type="ChEBI" id="CHEBI:57287"/>
    </ligand>
</feature>
<dbReference type="InterPro" id="IPR041354">
    <property type="entry name" value="4PPT_N"/>
</dbReference>
<evidence type="ECO:0000256" key="2">
    <source>
        <dbReference type="PIRSR" id="PIRSR603542-2"/>
    </source>
</evidence>
<gene>
    <name evidence="4" type="ORF">VO01_00265</name>
</gene>
<organism evidence="4 5">
    <name type="scientific">Clavibacter michiganensis subsp. insidiosus</name>
    <dbReference type="NCBI Taxonomy" id="33014"/>
    <lineage>
        <taxon>Bacteria</taxon>
        <taxon>Bacillati</taxon>
        <taxon>Actinomycetota</taxon>
        <taxon>Actinomycetes</taxon>
        <taxon>Micrococcales</taxon>
        <taxon>Microbacteriaceae</taxon>
        <taxon>Clavibacter</taxon>
    </lineage>
</organism>
<dbReference type="GO" id="GO:0008897">
    <property type="term" value="F:holo-[acyl-carrier-protein] synthase activity"/>
    <property type="evidence" value="ECO:0007669"/>
    <property type="project" value="TreeGrafter"/>
</dbReference>
<dbReference type="GO" id="GO:0009366">
    <property type="term" value="C:enterobactin synthetase complex"/>
    <property type="evidence" value="ECO:0007669"/>
    <property type="project" value="InterPro"/>
</dbReference>
<comment type="cofactor">
    <cofactor evidence="2">
        <name>Mg(2+)</name>
        <dbReference type="ChEBI" id="CHEBI:18420"/>
    </cofactor>
</comment>
<evidence type="ECO:0000256" key="1">
    <source>
        <dbReference type="PIRSR" id="PIRSR603542-1"/>
    </source>
</evidence>
<feature type="binding site" evidence="2">
    <location>
        <position position="95"/>
    </location>
    <ligand>
        <name>Mg(2+)</name>
        <dbReference type="ChEBI" id="CHEBI:18420"/>
    </ligand>
</feature>
<dbReference type="InterPro" id="IPR003542">
    <property type="entry name" value="Enbac_synth_compD-like"/>
</dbReference>
<accession>A0A0D5CES0</accession>
<dbReference type="Proteomes" id="UP000032604">
    <property type="component" value="Chromosome"/>
</dbReference>
<dbReference type="GO" id="GO:0009239">
    <property type="term" value="P:enterobactin biosynthetic process"/>
    <property type="evidence" value="ECO:0007669"/>
    <property type="project" value="InterPro"/>
</dbReference>
<dbReference type="KEGG" id="cmh:VO01_00265"/>
<dbReference type="PRINTS" id="PR01399">
    <property type="entry name" value="ENTSNTHTASED"/>
</dbReference>
<keyword evidence="4" id="KW-0808">Transferase</keyword>
<dbReference type="GO" id="GO:0046872">
    <property type="term" value="F:metal ion binding"/>
    <property type="evidence" value="ECO:0007669"/>
    <property type="project" value="UniProtKB-KW"/>
</dbReference>
<evidence type="ECO:0000313" key="5">
    <source>
        <dbReference type="Proteomes" id="UP000032604"/>
    </source>
</evidence>
<feature type="binding site" evidence="1">
    <location>
        <position position="37"/>
    </location>
    <ligand>
        <name>CoA</name>
        <dbReference type="ChEBI" id="CHEBI:57287"/>
    </ligand>
</feature>
<dbReference type="AlphaFoldDB" id="A0A0D5CES0"/>
<dbReference type="EMBL" id="CP011043">
    <property type="protein sequence ID" value="AJW77800.1"/>
    <property type="molecule type" value="Genomic_DNA"/>
</dbReference>
<evidence type="ECO:0000259" key="3">
    <source>
        <dbReference type="Pfam" id="PF17837"/>
    </source>
</evidence>
<keyword evidence="2" id="KW-0479">Metal-binding</keyword>
<feature type="binding site" evidence="1">
    <location>
        <begin position="73"/>
        <end position="74"/>
    </location>
    <ligand>
        <name>CoA</name>
        <dbReference type="ChEBI" id="CHEBI:57287"/>
    </ligand>
</feature>